<protein>
    <submittedName>
        <fullName evidence="2">Uncharacterized protein</fullName>
    </submittedName>
</protein>
<dbReference type="PANTHER" id="PTHR36826:SF1">
    <property type="entry name" value="PROTEIN ECM13"/>
    <property type="match status" value="1"/>
</dbReference>
<gene>
    <name evidence="2" type="ORF">PV05_03588</name>
</gene>
<dbReference type="EMBL" id="KN847318">
    <property type="protein sequence ID" value="KIW59113.1"/>
    <property type="molecule type" value="Genomic_DNA"/>
</dbReference>
<organism evidence="2 3">
    <name type="scientific">Exophiala xenobiotica</name>
    <dbReference type="NCBI Taxonomy" id="348802"/>
    <lineage>
        <taxon>Eukaryota</taxon>
        <taxon>Fungi</taxon>
        <taxon>Dikarya</taxon>
        <taxon>Ascomycota</taxon>
        <taxon>Pezizomycotina</taxon>
        <taxon>Eurotiomycetes</taxon>
        <taxon>Chaetothyriomycetidae</taxon>
        <taxon>Chaetothyriales</taxon>
        <taxon>Herpotrichiellaceae</taxon>
        <taxon>Exophiala</taxon>
    </lineage>
</organism>
<dbReference type="GeneID" id="25325496"/>
<dbReference type="InterPro" id="IPR037738">
    <property type="entry name" value="Ecm13-like"/>
</dbReference>
<proteinExistence type="predicted"/>
<name>A0A0D2ETT3_9EURO</name>
<evidence type="ECO:0000313" key="3">
    <source>
        <dbReference type="Proteomes" id="UP000054342"/>
    </source>
</evidence>
<feature type="compositionally biased region" description="Acidic residues" evidence="1">
    <location>
        <begin position="93"/>
        <end position="103"/>
    </location>
</feature>
<dbReference type="PANTHER" id="PTHR36826">
    <property type="entry name" value="PROTEIN ECM13"/>
    <property type="match status" value="1"/>
</dbReference>
<accession>A0A0D2ETT3</accession>
<evidence type="ECO:0000313" key="2">
    <source>
        <dbReference type="EMBL" id="KIW59113.1"/>
    </source>
</evidence>
<dbReference type="RefSeq" id="XP_013319697.1">
    <property type="nucleotide sequence ID" value="XM_013464243.1"/>
</dbReference>
<feature type="region of interest" description="Disordered" evidence="1">
    <location>
        <begin position="80"/>
        <end position="141"/>
    </location>
</feature>
<dbReference type="HOGENOM" id="CLU_1825306_0_0_1"/>
<keyword evidence="3" id="KW-1185">Reference proteome</keyword>
<dbReference type="STRING" id="348802.A0A0D2ETT3"/>
<dbReference type="Proteomes" id="UP000054342">
    <property type="component" value="Unassembled WGS sequence"/>
</dbReference>
<dbReference type="OrthoDB" id="5431245at2759"/>
<reference evidence="2 3" key="1">
    <citation type="submission" date="2015-01" db="EMBL/GenBank/DDBJ databases">
        <title>The Genome Sequence of Exophiala xenobiotica CBS118157.</title>
        <authorList>
            <consortium name="The Broad Institute Genomics Platform"/>
            <person name="Cuomo C."/>
            <person name="de Hoog S."/>
            <person name="Gorbushina A."/>
            <person name="Stielow B."/>
            <person name="Teixiera M."/>
            <person name="Abouelleil A."/>
            <person name="Chapman S.B."/>
            <person name="Priest M."/>
            <person name="Young S.K."/>
            <person name="Wortman J."/>
            <person name="Nusbaum C."/>
            <person name="Birren B."/>
        </authorList>
    </citation>
    <scope>NUCLEOTIDE SEQUENCE [LARGE SCALE GENOMIC DNA]</scope>
    <source>
        <strain evidence="2 3">CBS 118157</strain>
    </source>
</reference>
<evidence type="ECO:0000256" key="1">
    <source>
        <dbReference type="SAM" id="MobiDB-lite"/>
    </source>
</evidence>
<sequence length="141" mass="15792">MSVAQIYSLAYSAGAKLAREAARPDHDLRLVVGHANMLDSLIFELENAKQEPKECFHNIFDELQEEEEDRYQHTKIMAGEAEHAWVPESASSSEDESEEEELDPTINITIIEVNSDTEDDDEGDQRPNSCPDLLTTRASGV</sequence>
<dbReference type="AlphaFoldDB" id="A0A0D2ETT3"/>